<evidence type="ECO:0000313" key="2">
    <source>
        <dbReference type="EMBL" id="MBA4652758.1"/>
    </source>
</evidence>
<organism evidence="2">
    <name type="scientific">Opuntia streptacantha</name>
    <name type="common">Prickly pear cactus</name>
    <name type="synonym">Opuntia cardona</name>
    <dbReference type="NCBI Taxonomy" id="393608"/>
    <lineage>
        <taxon>Eukaryota</taxon>
        <taxon>Viridiplantae</taxon>
        <taxon>Streptophyta</taxon>
        <taxon>Embryophyta</taxon>
        <taxon>Tracheophyta</taxon>
        <taxon>Spermatophyta</taxon>
        <taxon>Magnoliopsida</taxon>
        <taxon>eudicotyledons</taxon>
        <taxon>Gunneridae</taxon>
        <taxon>Pentapetalae</taxon>
        <taxon>Caryophyllales</taxon>
        <taxon>Cactineae</taxon>
        <taxon>Cactaceae</taxon>
        <taxon>Opuntioideae</taxon>
        <taxon>Opuntia</taxon>
    </lineage>
</organism>
<protein>
    <submittedName>
        <fullName evidence="2">Uncharacterized protein</fullName>
    </submittedName>
</protein>
<sequence length="110" mass="12711">MPARKGWRFFNRGHHFHDFIVCEGRRSPMVNASPSILFHSIASFVVLTIEVGDYPAEREWILRRQNVILGFCSPTAKSLLNLSADYSRRTDQSDRRQRTRGLTDDGYIPT</sequence>
<name>A0A7C8ZVH2_OPUST</name>
<accession>A0A7C8ZVH2</accession>
<reference evidence="2" key="1">
    <citation type="journal article" date="2013" name="J. Plant Res.">
        <title>Effect of fungi and light on seed germination of three Opuntia species from semiarid lands of central Mexico.</title>
        <authorList>
            <person name="Delgado-Sanchez P."/>
            <person name="Jimenez-Bremont J.F."/>
            <person name="Guerrero-Gonzalez Mde L."/>
            <person name="Flores J."/>
        </authorList>
    </citation>
    <scope>NUCLEOTIDE SEQUENCE</scope>
    <source>
        <tissue evidence="2">Cladode</tissue>
    </source>
</reference>
<proteinExistence type="predicted"/>
<evidence type="ECO:0000256" key="1">
    <source>
        <dbReference type="SAM" id="MobiDB-lite"/>
    </source>
</evidence>
<feature type="compositionally biased region" description="Basic and acidic residues" evidence="1">
    <location>
        <begin position="87"/>
        <end position="96"/>
    </location>
</feature>
<feature type="region of interest" description="Disordered" evidence="1">
    <location>
        <begin position="87"/>
        <end position="110"/>
    </location>
</feature>
<dbReference type="AlphaFoldDB" id="A0A7C8ZVH2"/>
<dbReference type="EMBL" id="GISG01175690">
    <property type="protein sequence ID" value="MBA4652758.1"/>
    <property type="molecule type" value="Transcribed_RNA"/>
</dbReference>
<reference evidence="2" key="2">
    <citation type="submission" date="2020-07" db="EMBL/GenBank/DDBJ databases">
        <authorList>
            <person name="Vera ALvarez R."/>
            <person name="Arias-Moreno D.M."/>
            <person name="Jimenez-Jacinto V."/>
            <person name="Jimenez-Bremont J.F."/>
            <person name="Swaminathan K."/>
            <person name="Moose S.P."/>
            <person name="Guerrero-Gonzalez M.L."/>
            <person name="Marino-Ramirez L."/>
            <person name="Landsman D."/>
            <person name="Rodriguez-Kessler M."/>
            <person name="Delgado-Sanchez P."/>
        </authorList>
    </citation>
    <scope>NUCLEOTIDE SEQUENCE</scope>
    <source>
        <tissue evidence="2">Cladode</tissue>
    </source>
</reference>